<evidence type="ECO:0000313" key="1">
    <source>
        <dbReference type="EMBL" id="KAK9319266.1"/>
    </source>
</evidence>
<organism evidence="1 2">
    <name type="scientific">Lipomyces orientalis</name>
    <dbReference type="NCBI Taxonomy" id="1233043"/>
    <lineage>
        <taxon>Eukaryota</taxon>
        <taxon>Fungi</taxon>
        <taxon>Dikarya</taxon>
        <taxon>Ascomycota</taxon>
        <taxon>Saccharomycotina</taxon>
        <taxon>Lipomycetes</taxon>
        <taxon>Lipomycetales</taxon>
        <taxon>Lipomycetaceae</taxon>
        <taxon>Lipomyces</taxon>
    </lineage>
</organism>
<protein>
    <submittedName>
        <fullName evidence="1">Aspartic peptidase domain-containing protein</fullName>
    </submittedName>
</protein>
<evidence type="ECO:0000313" key="2">
    <source>
        <dbReference type="Proteomes" id="UP001489719"/>
    </source>
</evidence>
<name>A0ACC3TER8_9ASCO</name>
<dbReference type="EMBL" id="MU970205">
    <property type="protein sequence ID" value="KAK9319266.1"/>
    <property type="molecule type" value="Genomic_DNA"/>
</dbReference>
<comment type="caution">
    <text evidence="1">The sequence shown here is derived from an EMBL/GenBank/DDBJ whole genome shotgun (WGS) entry which is preliminary data.</text>
</comment>
<dbReference type="Proteomes" id="UP001489719">
    <property type="component" value="Unassembled WGS sequence"/>
</dbReference>
<reference evidence="2" key="1">
    <citation type="journal article" date="2024" name="Front. Bioeng. Biotechnol.">
        <title>Genome-scale model development and genomic sequencing of the oleaginous clade Lipomyces.</title>
        <authorList>
            <person name="Czajka J.J."/>
            <person name="Han Y."/>
            <person name="Kim J."/>
            <person name="Mondo S.J."/>
            <person name="Hofstad B.A."/>
            <person name="Robles A."/>
            <person name="Haridas S."/>
            <person name="Riley R."/>
            <person name="LaButti K."/>
            <person name="Pangilinan J."/>
            <person name="Andreopoulos W."/>
            <person name="Lipzen A."/>
            <person name="Yan J."/>
            <person name="Wang M."/>
            <person name="Ng V."/>
            <person name="Grigoriev I.V."/>
            <person name="Spatafora J.W."/>
            <person name="Magnuson J.K."/>
            <person name="Baker S.E."/>
            <person name="Pomraning K.R."/>
        </authorList>
    </citation>
    <scope>NUCLEOTIDE SEQUENCE [LARGE SCALE GENOMIC DNA]</scope>
    <source>
        <strain evidence="2">CBS 10300</strain>
    </source>
</reference>
<accession>A0ACC3TER8</accession>
<gene>
    <name evidence="1" type="ORF">V1517DRAFT_349244</name>
</gene>
<sequence length="548" mass="57537">MKGSIIPLIVLASVSSLTSAASFVARDRERRSYGGMLQLDVERVKRSNVGLSRRDTVSVGLENYEDVAYLATIGLGSPSQTLKVQLDTGSSDLWVQASTNPYCAAMVPDCEHFGTFNAAASSTFSELQDSPFSISYVDTTAAQGTYATDTLQIGNATVDNFVFGYAEYSNSSVPVLGVSFTLDEESKQVYPNMPYRLKQDGTIDIVAYSLWLNDIEASEGSILFGGIDKGKFAGELSVIPMYPALTSQDTEYFAYFNVTLTGISVKSSSSANSDETVVYGTSDALVTASGTIYTVLDSGTSLGTFPLSILQGIVDALGLSSSAEYHQDYGYYEVDCSLMTSSPLVVFEFGGKASIAVPMENFVQVAGENTCMIAVQASESLDQYSESYIVGDTVLRSAYVVYDLDNRMIGLAQTSFNSSVTDLYSLSSSGIPDGLIGTGTDSPENVIAESSSSASTTSASFIATATNTMSVTNTVIMTDSVPADLTLVSTIAPTPVSSTTSSHSSTTTTATTGSTSSVPAGSAAGTNLPRSSFAVAMLLSIVLVLAQS</sequence>
<proteinExistence type="predicted"/>
<keyword evidence="2" id="KW-1185">Reference proteome</keyword>